<feature type="compositionally biased region" description="Polar residues" evidence="8">
    <location>
        <begin position="66"/>
        <end position="75"/>
    </location>
</feature>
<keyword evidence="3" id="KW-0507">mRNA processing</keyword>
<protein>
    <submittedName>
        <fullName evidence="10">Nuclear protein</fullName>
    </submittedName>
</protein>
<evidence type="ECO:0000256" key="2">
    <source>
        <dbReference type="ARBA" id="ARBA00010386"/>
    </source>
</evidence>
<dbReference type="GO" id="GO:0071013">
    <property type="term" value="C:catalytic step 2 spliceosome"/>
    <property type="evidence" value="ECO:0007669"/>
    <property type="project" value="TreeGrafter"/>
</dbReference>
<feature type="compositionally biased region" description="Basic and acidic residues" evidence="8">
    <location>
        <begin position="126"/>
        <end position="152"/>
    </location>
</feature>
<accession>A0A167AP88</accession>
<dbReference type="GO" id="GO:0008380">
    <property type="term" value="P:RNA splicing"/>
    <property type="evidence" value="ECO:0007669"/>
    <property type="project" value="UniProtKB-KW"/>
</dbReference>
<evidence type="ECO:0000256" key="8">
    <source>
        <dbReference type="SAM" id="MobiDB-lite"/>
    </source>
</evidence>
<evidence type="ECO:0000256" key="7">
    <source>
        <dbReference type="ARBA" id="ARBA00023242"/>
    </source>
</evidence>
<dbReference type="GO" id="GO:0006397">
    <property type="term" value="P:mRNA processing"/>
    <property type="evidence" value="ECO:0007669"/>
    <property type="project" value="UniProtKB-KW"/>
</dbReference>
<keyword evidence="7" id="KW-0539">Nucleus</keyword>
<evidence type="ECO:0000313" key="10">
    <source>
        <dbReference type="EMBL" id="KZL80366.1"/>
    </source>
</evidence>
<comment type="similarity">
    <text evidence="2">Belongs to the pinin family.</text>
</comment>
<dbReference type="PANTHER" id="PTHR12707">
    <property type="entry name" value="PINN"/>
    <property type="match status" value="1"/>
</dbReference>
<name>A0A167AP88_COLIC</name>
<dbReference type="AlphaFoldDB" id="A0A167AP88"/>
<dbReference type="Pfam" id="PF04696">
    <property type="entry name" value="Pinin_SDK_memA"/>
    <property type="match status" value="1"/>
</dbReference>
<dbReference type="InterPro" id="IPR039853">
    <property type="entry name" value="Pinin"/>
</dbReference>
<dbReference type="PANTHER" id="PTHR12707:SF0">
    <property type="entry name" value="PININ"/>
    <property type="match status" value="1"/>
</dbReference>
<keyword evidence="11" id="KW-1185">Reference proteome</keyword>
<feature type="compositionally biased region" description="Basic and acidic residues" evidence="8">
    <location>
        <begin position="225"/>
        <end position="247"/>
    </location>
</feature>
<evidence type="ECO:0000256" key="1">
    <source>
        <dbReference type="ARBA" id="ARBA00004123"/>
    </source>
</evidence>
<evidence type="ECO:0000313" key="11">
    <source>
        <dbReference type="Proteomes" id="UP000076584"/>
    </source>
</evidence>
<feature type="region of interest" description="Disordered" evidence="8">
    <location>
        <begin position="1"/>
        <end position="152"/>
    </location>
</feature>
<evidence type="ECO:0000256" key="3">
    <source>
        <dbReference type="ARBA" id="ARBA00022664"/>
    </source>
</evidence>
<keyword evidence="4" id="KW-0805">Transcription regulation</keyword>
<dbReference type="STRING" id="1573173.A0A167AP88"/>
<dbReference type="InterPro" id="IPR006786">
    <property type="entry name" value="Pinin_SDK_MemA"/>
</dbReference>
<comment type="caution">
    <text evidence="10">The sequence shown here is derived from an EMBL/GenBank/DDBJ whole genome shotgun (WGS) entry which is preliminary data.</text>
</comment>
<evidence type="ECO:0000256" key="6">
    <source>
        <dbReference type="ARBA" id="ARBA00023187"/>
    </source>
</evidence>
<gene>
    <name evidence="10" type="ORF">CI238_08986</name>
</gene>
<comment type="subcellular location">
    <subcellularLocation>
        <location evidence="1">Nucleus</location>
    </subcellularLocation>
</comment>
<feature type="domain" description="Pinin/SDK/MemA protein" evidence="9">
    <location>
        <begin position="97"/>
        <end position="212"/>
    </location>
</feature>
<sequence>LYGNKLKPKNMATVTEAPANTIKPELTSSEVEVTQKRKASIDSADGDGSLKRPRIEEGGHRDPPVQDSSTTSATDSRPRHGDAAVNTTRRAPLSKDEEKKRGKRLFGGLLSTLSQTNTSSQHRKRREIEQRQHERAQKQRAEDEKRRTDKLARITEARLQEQIKFDEKAMKSRHASMLAMAHSLRTKAGPPVYYRPWKLTKEQEDEIDDQIQDAKAVIARETEAFRDRKEEHERRYGRSRSPTRDEVSAPAVTKNSMEAHSEPPVETVTATNNVPSPHHQHDEPGDVVEDAEDMVIY</sequence>
<organism evidence="10 11">
    <name type="scientific">Colletotrichum incanum</name>
    <name type="common">Soybean anthracnose fungus</name>
    <dbReference type="NCBI Taxonomy" id="1573173"/>
    <lineage>
        <taxon>Eukaryota</taxon>
        <taxon>Fungi</taxon>
        <taxon>Dikarya</taxon>
        <taxon>Ascomycota</taxon>
        <taxon>Pezizomycotina</taxon>
        <taxon>Sordariomycetes</taxon>
        <taxon>Hypocreomycetidae</taxon>
        <taxon>Glomerellales</taxon>
        <taxon>Glomerellaceae</taxon>
        <taxon>Colletotrichum</taxon>
        <taxon>Colletotrichum spaethianum species complex</taxon>
    </lineage>
</organism>
<reference evidence="10 11" key="1">
    <citation type="submission" date="2015-06" db="EMBL/GenBank/DDBJ databases">
        <title>Survival trade-offs in plant roots during colonization by closely related pathogenic and mutualistic fungi.</title>
        <authorList>
            <person name="Hacquard S."/>
            <person name="Kracher B."/>
            <person name="Hiruma K."/>
            <person name="Weinman A."/>
            <person name="Muench P."/>
            <person name="Garrido Oter R."/>
            <person name="Ver Loren van Themaat E."/>
            <person name="Dallerey J.-F."/>
            <person name="Damm U."/>
            <person name="Henrissat B."/>
            <person name="Lespinet O."/>
            <person name="Thon M."/>
            <person name="Kemen E."/>
            <person name="McHardy A.C."/>
            <person name="Schulze-Lefert P."/>
            <person name="O'Connell R.J."/>
        </authorList>
    </citation>
    <scope>NUCLEOTIDE SEQUENCE [LARGE SCALE GENOMIC DNA]</scope>
    <source>
        <strain evidence="10 11">MAFF 238704</strain>
    </source>
</reference>
<feature type="compositionally biased region" description="Low complexity" evidence="8">
    <location>
        <begin position="109"/>
        <end position="120"/>
    </location>
</feature>
<feature type="region of interest" description="Disordered" evidence="8">
    <location>
        <begin position="225"/>
        <end position="292"/>
    </location>
</feature>
<feature type="non-terminal residue" evidence="10">
    <location>
        <position position="1"/>
    </location>
</feature>
<evidence type="ECO:0000256" key="5">
    <source>
        <dbReference type="ARBA" id="ARBA00023163"/>
    </source>
</evidence>
<dbReference type="Proteomes" id="UP000076584">
    <property type="component" value="Unassembled WGS sequence"/>
</dbReference>
<feature type="compositionally biased region" description="Basic and acidic residues" evidence="8">
    <location>
        <begin position="48"/>
        <end position="64"/>
    </location>
</feature>
<keyword evidence="5" id="KW-0804">Transcription</keyword>
<evidence type="ECO:0000256" key="4">
    <source>
        <dbReference type="ARBA" id="ARBA00023015"/>
    </source>
</evidence>
<keyword evidence="6" id="KW-0508">mRNA splicing</keyword>
<evidence type="ECO:0000259" key="9">
    <source>
        <dbReference type="Pfam" id="PF04696"/>
    </source>
</evidence>
<dbReference type="EMBL" id="LFIW01001910">
    <property type="protein sequence ID" value="KZL80366.1"/>
    <property type="molecule type" value="Genomic_DNA"/>
</dbReference>
<proteinExistence type="inferred from homology"/>